<organism evidence="4 5">
    <name type="scientific">Heliobacterium mobile</name>
    <name type="common">Heliobacillus mobilis</name>
    <dbReference type="NCBI Taxonomy" id="28064"/>
    <lineage>
        <taxon>Bacteria</taxon>
        <taxon>Bacillati</taxon>
        <taxon>Bacillota</taxon>
        <taxon>Clostridia</taxon>
        <taxon>Eubacteriales</taxon>
        <taxon>Heliobacteriaceae</taxon>
        <taxon>Heliobacterium</taxon>
    </lineage>
</organism>
<comment type="similarity">
    <text evidence="3">Belongs to the CheD family.</text>
</comment>
<comment type="catalytic activity">
    <reaction evidence="3">
        <text>L-glutaminyl-[protein] + H2O = L-glutamyl-[protein] + NH4(+)</text>
        <dbReference type="Rhea" id="RHEA:16441"/>
        <dbReference type="Rhea" id="RHEA-COMP:10207"/>
        <dbReference type="Rhea" id="RHEA-COMP:10208"/>
        <dbReference type="ChEBI" id="CHEBI:15377"/>
        <dbReference type="ChEBI" id="CHEBI:28938"/>
        <dbReference type="ChEBI" id="CHEBI:29973"/>
        <dbReference type="ChEBI" id="CHEBI:30011"/>
        <dbReference type="EC" id="3.5.1.44"/>
    </reaction>
</comment>
<dbReference type="PANTHER" id="PTHR35147">
    <property type="entry name" value="CHEMORECEPTOR GLUTAMINE DEAMIDASE CHED-RELATED"/>
    <property type="match status" value="1"/>
</dbReference>
<evidence type="ECO:0000256" key="3">
    <source>
        <dbReference type="HAMAP-Rule" id="MF_01440"/>
    </source>
</evidence>
<evidence type="ECO:0000313" key="5">
    <source>
        <dbReference type="Proteomes" id="UP000430670"/>
    </source>
</evidence>
<dbReference type="GO" id="GO:0050568">
    <property type="term" value="F:protein-glutamine glutaminase activity"/>
    <property type="evidence" value="ECO:0007669"/>
    <property type="project" value="UniProtKB-UniRule"/>
</dbReference>
<dbReference type="EMBL" id="WNKU01000001">
    <property type="protein sequence ID" value="MTV47464.1"/>
    <property type="molecule type" value="Genomic_DNA"/>
</dbReference>
<proteinExistence type="inferred from homology"/>
<dbReference type="RefSeq" id="WP_155474584.1">
    <property type="nucleotide sequence ID" value="NZ_WNKU01000001.1"/>
</dbReference>
<evidence type="ECO:0000313" key="4">
    <source>
        <dbReference type="EMBL" id="MTV47464.1"/>
    </source>
</evidence>
<dbReference type="OrthoDB" id="9807202at2"/>
<gene>
    <name evidence="3" type="primary">cheD</name>
    <name evidence="4" type="ORF">GJ688_00540</name>
</gene>
<accession>A0A6I3SFX8</accession>
<keyword evidence="1 3" id="KW-0145">Chemotaxis</keyword>
<dbReference type="Gene3D" id="3.30.1330.200">
    <property type="match status" value="1"/>
</dbReference>
<protein>
    <recommendedName>
        <fullName evidence="3">Probable chemoreceptor glutamine deamidase CheD</fullName>
        <ecNumber evidence="3">3.5.1.44</ecNumber>
    </recommendedName>
</protein>
<keyword evidence="5" id="KW-1185">Reference proteome</keyword>
<sequence>MAVIKVGIADSNICKAPDSITTLGLGSCVGLTLYDESNKVAGMVHVMLPSSEVARKGDFKKAKFADTGVPELVDMLIKAGANRSRLKAKMAGGAQMFSFEGKMDTLSIGARNVEACKAELMKLRIPLIAEDTGGNYGRTIELFSQTGILEIRAVSKPAKQI</sequence>
<comment type="function">
    <text evidence="3">Probably deamidates glutamine residues to glutamate on methyl-accepting chemotaxis receptors (MCPs), playing an important role in chemotaxis.</text>
</comment>
<dbReference type="AlphaFoldDB" id="A0A6I3SFX8"/>
<dbReference type="HAMAP" id="MF_01440">
    <property type="entry name" value="CheD"/>
    <property type="match status" value="1"/>
</dbReference>
<dbReference type="InterPro" id="IPR011324">
    <property type="entry name" value="Cytotoxic_necrot_fac-like_cat"/>
</dbReference>
<dbReference type="CDD" id="cd16352">
    <property type="entry name" value="CheD"/>
    <property type="match status" value="1"/>
</dbReference>
<evidence type="ECO:0000256" key="2">
    <source>
        <dbReference type="ARBA" id="ARBA00022801"/>
    </source>
</evidence>
<dbReference type="Pfam" id="PF03975">
    <property type="entry name" value="CheD"/>
    <property type="match status" value="1"/>
</dbReference>
<evidence type="ECO:0000256" key="1">
    <source>
        <dbReference type="ARBA" id="ARBA00022500"/>
    </source>
</evidence>
<comment type="caution">
    <text evidence="4">The sequence shown here is derived from an EMBL/GenBank/DDBJ whole genome shotgun (WGS) entry which is preliminary data.</text>
</comment>
<dbReference type="Proteomes" id="UP000430670">
    <property type="component" value="Unassembled WGS sequence"/>
</dbReference>
<dbReference type="GO" id="GO:0006935">
    <property type="term" value="P:chemotaxis"/>
    <property type="evidence" value="ECO:0007669"/>
    <property type="project" value="UniProtKB-UniRule"/>
</dbReference>
<dbReference type="SUPFAM" id="SSF64438">
    <property type="entry name" value="CNF1/YfiH-like putative cysteine hydrolases"/>
    <property type="match status" value="1"/>
</dbReference>
<keyword evidence="2 3" id="KW-0378">Hydrolase</keyword>
<dbReference type="InterPro" id="IPR038592">
    <property type="entry name" value="CheD-like_sf"/>
</dbReference>
<name>A0A6I3SFX8_HELMO</name>
<dbReference type="PANTHER" id="PTHR35147:SF1">
    <property type="entry name" value="CHEMORECEPTOR GLUTAMINE DEAMIDASE CHED-RELATED"/>
    <property type="match status" value="1"/>
</dbReference>
<dbReference type="EC" id="3.5.1.44" evidence="3"/>
<dbReference type="InterPro" id="IPR005659">
    <property type="entry name" value="Chemorcpt_Glu_NH3ase_CheD"/>
</dbReference>
<reference evidence="4 5" key="1">
    <citation type="submission" date="2019-11" db="EMBL/GenBank/DDBJ databases">
        <title>Whole-genome sequence of a the green, strictly anaerobic photosynthetic bacterium Heliobacillus mobilis DSM 6151.</title>
        <authorList>
            <person name="Kyndt J.A."/>
            <person name="Meyer T.E."/>
        </authorList>
    </citation>
    <scope>NUCLEOTIDE SEQUENCE [LARGE SCALE GENOMIC DNA]</scope>
    <source>
        <strain evidence="4 5">DSM 6151</strain>
    </source>
</reference>